<proteinExistence type="predicted"/>
<accession>A0A183L609</accession>
<name>A0A183L609_9TREM</name>
<dbReference type="WBParaSite" id="SCUD_0002278001-mRNA-1">
    <property type="protein sequence ID" value="SCUD_0002278001-mRNA-1"/>
    <property type="gene ID" value="SCUD_0002278001"/>
</dbReference>
<evidence type="ECO:0000256" key="1">
    <source>
        <dbReference type="SAM" id="MobiDB-lite"/>
    </source>
</evidence>
<evidence type="ECO:0000313" key="2">
    <source>
        <dbReference type="WBParaSite" id="SCUD_0002278001-mRNA-1"/>
    </source>
</evidence>
<organism evidence="2">
    <name type="scientific">Schistosoma curassoni</name>
    <dbReference type="NCBI Taxonomy" id="6186"/>
    <lineage>
        <taxon>Eukaryota</taxon>
        <taxon>Metazoa</taxon>
        <taxon>Spiralia</taxon>
        <taxon>Lophotrochozoa</taxon>
        <taxon>Platyhelminthes</taxon>
        <taxon>Trematoda</taxon>
        <taxon>Digenea</taxon>
        <taxon>Strigeidida</taxon>
        <taxon>Schistosomatoidea</taxon>
        <taxon>Schistosomatidae</taxon>
        <taxon>Schistosoma</taxon>
    </lineage>
</organism>
<feature type="compositionally biased region" description="Polar residues" evidence="1">
    <location>
        <begin position="23"/>
        <end position="38"/>
    </location>
</feature>
<feature type="region of interest" description="Disordered" evidence="1">
    <location>
        <begin position="1"/>
        <end position="38"/>
    </location>
</feature>
<reference evidence="2" key="1">
    <citation type="submission" date="2016-06" db="UniProtKB">
        <authorList>
            <consortium name="WormBaseParasite"/>
        </authorList>
    </citation>
    <scope>IDENTIFICATION</scope>
</reference>
<protein>
    <submittedName>
        <fullName evidence="2">Reverse transcriptase domain-containing protein</fullName>
    </submittedName>
</protein>
<dbReference type="AlphaFoldDB" id="A0A183L609"/>
<sequence>MKDAVDAQLRDQQAGFRKDRSAQTKLQHYGSSSNNQLSGIRHCTSTSLIMKRHSTV</sequence>